<proteinExistence type="predicted"/>
<dbReference type="EMBL" id="FQZD01000014">
    <property type="protein sequence ID" value="SHJ22529.1"/>
    <property type="molecule type" value="Genomic_DNA"/>
</dbReference>
<evidence type="ECO:0000313" key="2">
    <source>
        <dbReference type="Proteomes" id="UP000322917"/>
    </source>
</evidence>
<dbReference type="AlphaFoldDB" id="A0A1M6HK70"/>
<dbReference type="OrthoDB" id="1666286at2"/>
<name>A0A1M6HK70_9FIRM</name>
<evidence type="ECO:0000313" key="1">
    <source>
        <dbReference type="EMBL" id="SHJ22529.1"/>
    </source>
</evidence>
<reference evidence="1 2" key="1">
    <citation type="submission" date="2016-11" db="EMBL/GenBank/DDBJ databases">
        <authorList>
            <person name="Varghese N."/>
            <person name="Submissions S."/>
        </authorList>
    </citation>
    <scope>NUCLEOTIDE SEQUENCE [LARGE SCALE GENOMIC DNA]</scope>
    <source>
        <strain evidence="1 2">DSM 15287</strain>
    </source>
</reference>
<sequence>MTMEEFKNQVQAAAEELLSGDVKDAIITGIRDVVLPALKEVADPFTAKLKEDAAAESGWVKFRDGVFIPGVISIAFWVSEKLIDKMAEKETAAIPADTQDAAATTPEQVTA</sequence>
<dbReference type="Proteomes" id="UP000322917">
    <property type="component" value="Unassembled WGS sequence"/>
</dbReference>
<protein>
    <submittedName>
        <fullName evidence="1">Uncharacterized protein</fullName>
    </submittedName>
</protein>
<dbReference type="RefSeq" id="WP_149734766.1">
    <property type="nucleotide sequence ID" value="NZ_FQZD01000014.1"/>
</dbReference>
<keyword evidence="2" id="KW-1185">Reference proteome</keyword>
<accession>A0A1M6HK70</accession>
<organism evidence="1 2">
    <name type="scientific">Propionispora hippei DSM 15287</name>
    <dbReference type="NCBI Taxonomy" id="1123003"/>
    <lineage>
        <taxon>Bacteria</taxon>
        <taxon>Bacillati</taxon>
        <taxon>Bacillota</taxon>
        <taxon>Negativicutes</taxon>
        <taxon>Selenomonadales</taxon>
        <taxon>Sporomusaceae</taxon>
        <taxon>Propionispora</taxon>
    </lineage>
</organism>
<gene>
    <name evidence="1" type="ORF">SAMN02745170_02009</name>
</gene>